<feature type="binding site" evidence="7">
    <location>
        <position position="83"/>
    </location>
    <ligand>
        <name>chlorophyll a</name>
        <dbReference type="ChEBI" id="CHEBI:58416"/>
        <label>1</label>
    </ligand>
</feature>
<comment type="subcellular location">
    <subcellularLocation>
        <location evidence="2">Plastid</location>
        <location evidence="2">Chloroplast</location>
    </subcellularLocation>
</comment>
<dbReference type="EMBL" id="CAKKNE010000006">
    <property type="protein sequence ID" value="CAH0379335.1"/>
    <property type="molecule type" value="Genomic_DNA"/>
</dbReference>
<dbReference type="InterPro" id="IPR022796">
    <property type="entry name" value="Chloroa_b-bind"/>
</dbReference>
<organism evidence="9 10">
    <name type="scientific">Pelagomonas calceolata</name>
    <dbReference type="NCBI Taxonomy" id="35677"/>
    <lineage>
        <taxon>Eukaryota</taxon>
        <taxon>Sar</taxon>
        <taxon>Stramenopiles</taxon>
        <taxon>Ochrophyta</taxon>
        <taxon>Pelagophyceae</taxon>
        <taxon>Pelagomonadales</taxon>
        <taxon>Pelagomonadaceae</taxon>
        <taxon>Pelagomonas</taxon>
    </lineage>
</organism>
<evidence type="ECO:0000313" key="9">
    <source>
        <dbReference type="EMBL" id="CAH0379335.1"/>
    </source>
</evidence>
<feature type="chain" id="PRO_5035282788" description="Plastid light harvesting protein" evidence="8">
    <location>
        <begin position="16"/>
        <end position="276"/>
    </location>
</feature>
<comment type="caution">
    <text evidence="9">The sequence shown here is derived from an EMBL/GenBank/DDBJ whole genome shotgun (WGS) entry which is preliminary data.</text>
</comment>
<dbReference type="GO" id="GO:0009765">
    <property type="term" value="P:photosynthesis, light harvesting"/>
    <property type="evidence" value="ECO:0007669"/>
    <property type="project" value="InterPro"/>
</dbReference>
<feature type="binding site" evidence="7">
    <location>
        <position position="199"/>
    </location>
    <ligand>
        <name>chlorophyll a</name>
        <dbReference type="ChEBI" id="CHEBI:58416"/>
        <label>1</label>
    </ligand>
</feature>
<protein>
    <recommendedName>
        <fullName evidence="11">Plastid light harvesting protein</fullName>
    </recommendedName>
</protein>
<sequence length="276" mass="30239">MKVTLALALSAHALAYVAPKHNTVSVLSATKEDMAALAESNPDFLGQSLGLWDPLGCLNLDFWTLGNEATIGYLRHAEIKHGRVAMAAFLGYLAQSTPVVSGPHAKLPYSGYEPGLTPPEQWDAIPLAGKIQIFGIIGMLESYGEILPQHYCNGGLPGYYPPIKGNRFELIFNLYDPFNWFDENKDKIRGRQVEINNGRLAMLGIFSIISESKVPGSVPLITGLIPEYKGDYMVLFRCRIEGKIYCSAVCTSSEAQPQPFFSSTPSITAFTFAQLI</sequence>
<evidence type="ECO:0000256" key="8">
    <source>
        <dbReference type="SAM" id="SignalP"/>
    </source>
</evidence>
<keyword evidence="7" id="KW-0148">Chlorophyll</keyword>
<gene>
    <name evidence="9" type="ORF">PECAL_6P09510</name>
</gene>
<dbReference type="PANTHER" id="PTHR21649">
    <property type="entry name" value="CHLOROPHYLL A/B BINDING PROTEIN"/>
    <property type="match status" value="1"/>
</dbReference>
<dbReference type="SUPFAM" id="SSF103511">
    <property type="entry name" value="Chlorophyll a-b binding protein"/>
    <property type="match status" value="1"/>
</dbReference>
<keyword evidence="4" id="KW-0150">Chloroplast</keyword>
<evidence type="ECO:0000256" key="6">
    <source>
        <dbReference type="ARBA" id="ARBA00022640"/>
    </source>
</evidence>
<evidence type="ECO:0000256" key="7">
    <source>
        <dbReference type="PIRSR" id="PIRSR601344-1"/>
    </source>
</evidence>
<evidence type="ECO:0008006" key="11">
    <source>
        <dbReference type="Google" id="ProtNLM"/>
    </source>
</evidence>
<keyword evidence="8" id="KW-0732">Signal</keyword>
<comment type="function">
    <text evidence="1">The light-harvesting complex (LHC) functions as a light receptor, it captures and delivers excitation energy to photosystems with which it is closely associated. Energy is transferred from the carotenoid and chlorophyll C (or B) to chlorophyll A and the photosynthetic reaction centers where it is used to synthesize ATP and reducing power.</text>
</comment>
<dbReference type="InterPro" id="IPR001344">
    <property type="entry name" value="Chloro_AB-bd_pln"/>
</dbReference>
<feature type="binding site" evidence="7">
    <location>
        <position position="52"/>
    </location>
    <ligand>
        <name>chlorophyll a</name>
        <dbReference type="ChEBI" id="CHEBI:58416"/>
        <label>1</label>
    </ligand>
</feature>
<dbReference type="Pfam" id="PF00504">
    <property type="entry name" value="Chloroa_b-bind"/>
    <property type="match status" value="1"/>
</dbReference>
<dbReference type="Gene3D" id="1.10.3460.10">
    <property type="entry name" value="Chlorophyll a/b binding protein domain"/>
    <property type="match status" value="1"/>
</dbReference>
<evidence type="ECO:0000256" key="4">
    <source>
        <dbReference type="ARBA" id="ARBA00022528"/>
    </source>
</evidence>
<dbReference type="GO" id="GO:0016020">
    <property type="term" value="C:membrane"/>
    <property type="evidence" value="ECO:0007669"/>
    <property type="project" value="InterPro"/>
</dbReference>
<evidence type="ECO:0000256" key="5">
    <source>
        <dbReference type="ARBA" id="ARBA00022531"/>
    </source>
</evidence>
<evidence type="ECO:0000256" key="1">
    <source>
        <dbReference type="ARBA" id="ARBA00004022"/>
    </source>
</evidence>
<keyword evidence="6" id="KW-0934">Plastid</keyword>
<keyword evidence="7" id="KW-0157">Chromophore</keyword>
<dbReference type="Proteomes" id="UP000789595">
    <property type="component" value="Unassembled WGS sequence"/>
</dbReference>
<feature type="signal peptide" evidence="8">
    <location>
        <begin position="1"/>
        <end position="15"/>
    </location>
</feature>
<keyword evidence="5" id="KW-0602">Photosynthesis</keyword>
<dbReference type="GO" id="GO:0016168">
    <property type="term" value="F:chlorophyll binding"/>
    <property type="evidence" value="ECO:0007669"/>
    <property type="project" value="UniProtKB-KW"/>
</dbReference>
<feature type="binding site" evidence="7">
    <location>
        <position position="81"/>
    </location>
    <ligand>
        <name>chlorophyll a</name>
        <dbReference type="ChEBI" id="CHEBI:58416"/>
        <label>1</label>
    </ligand>
</feature>
<feature type="binding site" evidence="7">
    <location>
        <position position="78"/>
    </location>
    <ligand>
        <name>chlorophyll a</name>
        <dbReference type="ChEBI" id="CHEBI:58416"/>
        <label>1</label>
    </ligand>
</feature>
<evidence type="ECO:0000256" key="2">
    <source>
        <dbReference type="ARBA" id="ARBA00004229"/>
    </source>
</evidence>
<feature type="binding site" evidence="7">
    <location>
        <position position="197"/>
    </location>
    <ligand>
        <name>chlorophyll a</name>
        <dbReference type="ChEBI" id="CHEBI:58416"/>
        <label>1</label>
    </ligand>
</feature>
<dbReference type="GO" id="GO:0009507">
    <property type="term" value="C:chloroplast"/>
    <property type="evidence" value="ECO:0007669"/>
    <property type="project" value="UniProtKB-SubCell"/>
</dbReference>
<feature type="binding site" evidence="7">
    <location>
        <position position="194"/>
    </location>
    <ligand>
        <name>chlorophyll a</name>
        <dbReference type="ChEBI" id="CHEBI:58416"/>
        <label>1</label>
    </ligand>
</feature>
<comment type="similarity">
    <text evidence="3">Belongs to the fucoxanthin chlorophyll protein family.</text>
</comment>
<dbReference type="OrthoDB" id="191071at2759"/>
<evidence type="ECO:0000313" key="10">
    <source>
        <dbReference type="Proteomes" id="UP000789595"/>
    </source>
</evidence>
<keyword evidence="10" id="KW-1185">Reference proteome</keyword>
<name>A0A8J2X4R3_9STRA</name>
<dbReference type="AlphaFoldDB" id="A0A8J2X4R3"/>
<proteinExistence type="inferred from homology"/>
<accession>A0A8J2X4R3</accession>
<evidence type="ECO:0000256" key="3">
    <source>
        <dbReference type="ARBA" id="ARBA00005933"/>
    </source>
</evidence>
<reference evidence="9" key="1">
    <citation type="submission" date="2021-11" db="EMBL/GenBank/DDBJ databases">
        <authorList>
            <consortium name="Genoscope - CEA"/>
            <person name="William W."/>
        </authorList>
    </citation>
    <scope>NUCLEOTIDE SEQUENCE</scope>
</reference>